<gene>
    <name evidence="1" type="ORF">MGAL_10B077203</name>
</gene>
<evidence type="ECO:0000313" key="1">
    <source>
        <dbReference type="EMBL" id="VDI00118.1"/>
    </source>
</evidence>
<dbReference type="Proteomes" id="UP000596742">
    <property type="component" value="Unassembled WGS sequence"/>
</dbReference>
<proteinExistence type="predicted"/>
<accession>A0A8B6C6F0</accession>
<reference evidence="1" key="1">
    <citation type="submission" date="2018-11" db="EMBL/GenBank/DDBJ databases">
        <authorList>
            <person name="Alioto T."/>
            <person name="Alioto T."/>
        </authorList>
    </citation>
    <scope>NUCLEOTIDE SEQUENCE</scope>
</reference>
<comment type="caution">
    <text evidence="1">The sequence shown here is derived from an EMBL/GenBank/DDBJ whole genome shotgun (WGS) entry which is preliminary data.</text>
</comment>
<sequence length="140" mass="16118">VIPTLPESVKDHVRDNLHHFVSDLANFASETERDEAQNQYKMLLNAERDLKGSLKDQFKRLPNTPDDKLFNMEIFKRTADDTILSRAILNQLNRNPVALKAAWDYNVLKQSESTLEAFQGKVDNPLSYFDSPNAPVTYMY</sequence>
<evidence type="ECO:0000313" key="2">
    <source>
        <dbReference type="Proteomes" id="UP000596742"/>
    </source>
</evidence>
<dbReference type="EMBL" id="UYJE01001212">
    <property type="protein sequence ID" value="VDI00118.1"/>
    <property type="molecule type" value="Genomic_DNA"/>
</dbReference>
<feature type="non-terminal residue" evidence="1">
    <location>
        <position position="140"/>
    </location>
</feature>
<name>A0A8B6C6F0_MYTGA</name>
<dbReference type="AlphaFoldDB" id="A0A8B6C6F0"/>
<organism evidence="1 2">
    <name type="scientific">Mytilus galloprovincialis</name>
    <name type="common">Mediterranean mussel</name>
    <dbReference type="NCBI Taxonomy" id="29158"/>
    <lineage>
        <taxon>Eukaryota</taxon>
        <taxon>Metazoa</taxon>
        <taxon>Spiralia</taxon>
        <taxon>Lophotrochozoa</taxon>
        <taxon>Mollusca</taxon>
        <taxon>Bivalvia</taxon>
        <taxon>Autobranchia</taxon>
        <taxon>Pteriomorphia</taxon>
        <taxon>Mytilida</taxon>
        <taxon>Mytiloidea</taxon>
        <taxon>Mytilidae</taxon>
        <taxon>Mytilinae</taxon>
        <taxon>Mytilus</taxon>
    </lineage>
</organism>
<keyword evidence="2" id="KW-1185">Reference proteome</keyword>
<protein>
    <submittedName>
        <fullName evidence="1">Uncharacterized protein</fullName>
    </submittedName>
</protein>